<dbReference type="PANTHER" id="PTHR13023">
    <property type="entry name" value="APYRASE"/>
    <property type="match status" value="1"/>
</dbReference>
<dbReference type="Proteomes" id="UP001152795">
    <property type="component" value="Unassembled WGS sequence"/>
</dbReference>
<evidence type="ECO:0000256" key="6">
    <source>
        <dbReference type="PIRSR" id="PIRSR609283-1"/>
    </source>
</evidence>
<dbReference type="OrthoDB" id="25028at2759"/>
<comment type="caution">
    <text evidence="7">The sequence shown here is derived from an EMBL/GenBank/DDBJ whole genome shotgun (WGS) entry which is preliminary data.</text>
</comment>
<dbReference type="EMBL" id="CACRXK020014701">
    <property type="protein sequence ID" value="CAB4027267.1"/>
    <property type="molecule type" value="Genomic_DNA"/>
</dbReference>
<keyword evidence="3" id="KW-0378">Hydrolase</keyword>
<reference evidence="7" key="1">
    <citation type="submission" date="2020-04" db="EMBL/GenBank/DDBJ databases">
        <authorList>
            <person name="Alioto T."/>
            <person name="Alioto T."/>
            <person name="Gomez Garrido J."/>
        </authorList>
    </citation>
    <scope>NUCLEOTIDE SEQUENCE</scope>
    <source>
        <strain evidence="7">A484AB</strain>
    </source>
</reference>
<dbReference type="AlphaFoldDB" id="A0A6S7J9C7"/>
<dbReference type="GO" id="GO:0030166">
    <property type="term" value="P:proteoglycan biosynthetic process"/>
    <property type="evidence" value="ECO:0007669"/>
    <property type="project" value="TreeGrafter"/>
</dbReference>
<dbReference type="Pfam" id="PF06079">
    <property type="entry name" value="Apyrase"/>
    <property type="match status" value="1"/>
</dbReference>
<protein>
    <submittedName>
        <fullName evidence="7">Soluble calcium-activated nucleotidase 1 isoform X2</fullName>
    </submittedName>
</protein>
<dbReference type="GO" id="GO:0004382">
    <property type="term" value="F:GDP phosphatase activity"/>
    <property type="evidence" value="ECO:0007669"/>
    <property type="project" value="TreeGrafter"/>
</dbReference>
<keyword evidence="8" id="KW-1185">Reference proteome</keyword>
<evidence type="ECO:0000256" key="3">
    <source>
        <dbReference type="ARBA" id="ARBA00022801"/>
    </source>
</evidence>
<evidence type="ECO:0000256" key="5">
    <source>
        <dbReference type="ARBA" id="ARBA00025738"/>
    </source>
</evidence>
<evidence type="ECO:0000256" key="1">
    <source>
        <dbReference type="ARBA" id="ARBA00001913"/>
    </source>
</evidence>
<dbReference type="PANTHER" id="PTHR13023:SF3">
    <property type="entry name" value="SOLUBLE CALCIUM-ACTIVATED NUCLEOTIDASE 1"/>
    <property type="match status" value="1"/>
</dbReference>
<dbReference type="FunFam" id="2.120.10.100:FF:000001">
    <property type="entry name" value="Soluble calcium-activated nucleotidase 1"/>
    <property type="match status" value="1"/>
</dbReference>
<gene>
    <name evidence="7" type="ORF">PACLA_8A061716</name>
</gene>
<comment type="cofactor">
    <cofactor evidence="1 6">
        <name>Ca(2+)</name>
        <dbReference type="ChEBI" id="CHEBI:29108"/>
    </cofactor>
</comment>
<evidence type="ECO:0000313" key="8">
    <source>
        <dbReference type="Proteomes" id="UP001152795"/>
    </source>
</evidence>
<dbReference type="GO" id="GO:0005509">
    <property type="term" value="F:calcium ion binding"/>
    <property type="evidence" value="ECO:0007669"/>
    <property type="project" value="InterPro"/>
</dbReference>
<sequence length="392" mass="43772">MYNKLSKPNHSPESGNIIISFRNKVRRMPMDRKSKVCVLCGVLMTSLFYVAYALHVNFGGYSLTRTRDIATTLEQSCPLTKPVKTKDGAISYRIGIISDLDENSKHPNKLNTWVSYFKRGKLVLNANGGANKVSVLWDDNNVELTSSLAQGGRGMELSELVCFDGKILSLDDRTGVVYQIFDRHVSPWVIMADGDGQEAKGFKGEWSTVKDGQLYIGGLGKEWTSKTGEILNFNPQYVKIVGPSGAMTHVSWVDKYRKLLKTAGIEPPGYLIHESAVWSSVNKKWFFLPRRASKLKYDDKEDERHGTNMLLSCSEDFSGCDRTLIGPLNTTHGFSSFKFIPGTNDQEIVALKTQEVGGQIASYIMAFDLSGRILMSEQKIPGSYKFEGIEFL</sequence>
<accession>A0A6S7J9C7</accession>
<feature type="binding site" evidence="6">
    <location>
        <position position="335"/>
    </location>
    <ligand>
        <name>Ca(2+)</name>
        <dbReference type="ChEBI" id="CHEBI:29108"/>
    </ligand>
</feature>
<evidence type="ECO:0000256" key="4">
    <source>
        <dbReference type="ARBA" id="ARBA00022837"/>
    </source>
</evidence>
<evidence type="ECO:0000256" key="2">
    <source>
        <dbReference type="ARBA" id="ARBA00022723"/>
    </source>
</evidence>
<proteinExistence type="inferred from homology"/>
<feature type="binding site" evidence="6">
    <location>
        <position position="205"/>
    </location>
    <ligand>
        <name>Ca(2+)</name>
        <dbReference type="ChEBI" id="CHEBI:29108"/>
    </ligand>
</feature>
<organism evidence="7 8">
    <name type="scientific">Paramuricea clavata</name>
    <name type="common">Red gorgonian</name>
    <name type="synonym">Violescent sea-whip</name>
    <dbReference type="NCBI Taxonomy" id="317549"/>
    <lineage>
        <taxon>Eukaryota</taxon>
        <taxon>Metazoa</taxon>
        <taxon>Cnidaria</taxon>
        <taxon>Anthozoa</taxon>
        <taxon>Octocorallia</taxon>
        <taxon>Malacalcyonacea</taxon>
        <taxon>Plexauridae</taxon>
        <taxon>Paramuricea</taxon>
    </lineage>
</organism>
<feature type="binding site" evidence="6">
    <location>
        <position position="158"/>
    </location>
    <ligand>
        <name>Ca(2+)</name>
        <dbReference type="ChEBI" id="CHEBI:29108"/>
    </ligand>
</feature>
<dbReference type="SUPFAM" id="SSF101887">
    <property type="entry name" value="Apyrase"/>
    <property type="match status" value="1"/>
</dbReference>
<dbReference type="GO" id="GO:0045134">
    <property type="term" value="F:UDP phosphatase activity"/>
    <property type="evidence" value="ECO:0007669"/>
    <property type="project" value="TreeGrafter"/>
</dbReference>
<feature type="binding site" evidence="6">
    <location>
        <position position="274"/>
    </location>
    <ligand>
        <name>Ca(2+)</name>
        <dbReference type="ChEBI" id="CHEBI:29108"/>
    </ligand>
</feature>
<dbReference type="InterPro" id="IPR036258">
    <property type="entry name" value="Apyrase_sf"/>
</dbReference>
<keyword evidence="2 6" id="KW-0479">Metal-binding</keyword>
<dbReference type="Gene3D" id="2.120.10.100">
    <property type="entry name" value="Apyrase"/>
    <property type="match status" value="1"/>
</dbReference>
<feature type="binding site" evidence="6">
    <location>
        <position position="159"/>
    </location>
    <ligand>
        <name>Ca(2+)</name>
        <dbReference type="ChEBI" id="CHEBI:29108"/>
    </ligand>
</feature>
<comment type="similarity">
    <text evidence="5">Belongs to the apyrase family.</text>
</comment>
<feature type="binding site" evidence="6">
    <location>
        <position position="387"/>
    </location>
    <ligand>
        <name>Ca(2+)</name>
        <dbReference type="ChEBI" id="CHEBI:29108"/>
    </ligand>
</feature>
<keyword evidence="4 6" id="KW-0106">Calcium</keyword>
<evidence type="ECO:0000313" key="7">
    <source>
        <dbReference type="EMBL" id="CAB4027267.1"/>
    </source>
</evidence>
<dbReference type="InterPro" id="IPR009283">
    <property type="entry name" value="Apyrase"/>
</dbReference>
<name>A0A6S7J9C7_PARCT</name>